<evidence type="ECO:0000256" key="1">
    <source>
        <dbReference type="SAM" id="MobiDB-lite"/>
    </source>
</evidence>
<dbReference type="InterPro" id="IPR032747">
    <property type="entry name" value="NUFIP2"/>
</dbReference>
<dbReference type="PANTHER" id="PTHR28333">
    <property type="entry name" value="NUCLEAR FRAGILE X MENTAL RETARDATION-INTERACTING PROTEIN 2"/>
    <property type="match status" value="1"/>
</dbReference>
<dbReference type="GeneID" id="105896733"/>
<accession>A0A6P3VRF4</accession>
<reference evidence="3" key="1">
    <citation type="submission" date="2025-08" db="UniProtKB">
        <authorList>
            <consortium name="RefSeq"/>
        </authorList>
    </citation>
    <scope>IDENTIFICATION</scope>
</reference>
<protein>
    <submittedName>
        <fullName evidence="3">Uncharacterized protein si:ch211-214j24.10</fullName>
    </submittedName>
</protein>
<organism evidence="2 3">
    <name type="scientific">Clupea harengus</name>
    <name type="common">Atlantic herring</name>
    <dbReference type="NCBI Taxonomy" id="7950"/>
    <lineage>
        <taxon>Eukaryota</taxon>
        <taxon>Metazoa</taxon>
        <taxon>Chordata</taxon>
        <taxon>Craniata</taxon>
        <taxon>Vertebrata</taxon>
        <taxon>Euteleostomi</taxon>
        <taxon>Actinopterygii</taxon>
        <taxon>Neopterygii</taxon>
        <taxon>Teleostei</taxon>
        <taxon>Clupei</taxon>
        <taxon>Clupeiformes</taxon>
        <taxon>Clupeoidei</taxon>
        <taxon>Clupeidae</taxon>
        <taxon>Clupea</taxon>
    </lineage>
</organism>
<dbReference type="OrthoDB" id="8836013at2759"/>
<feature type="region of interest" description="Disordered" evidence="1">
    <location>
        <begin position="189"/>
        <end position="241"/>
    </location>
</feature>
<gene>
    <name evidence="3" type="primary">si:ch211-214j24.10</name>
</gene>
<evidence type="ECO:0000313" key="2">
    <source>
        <dbReference type="Proteomes" id="UP000515152"/>
    </source>
</evidence>
<dbReference type="RefSeq" id="XP_012678987.1">
    <property type="nucleotide sequence ID" value="XM_012823533.3"/>
</dbReference>
<feature type="compositionally biased region" description="Low complexity" evidence="1">
    <location>
        <begin position="193"/>
        <end position="205"/>
    </location>
</feature>
<keyword evidence="2" id="KW-1185">Reference proteome</keyword>
<proteinExistence type="predicted"/>
<name>A0A6P3VRF4_CLUHA</name>
<dbReference type="GO" id="GO:0003723">
    <property type="term" value="F:RNA binding"/>
    <property type="evidence" value="ECO:0007669"/>
    <property type="project" value="InterPro"/>
</dbReference>
<feature type="compositionally biased region" description="Basic and acidic residues" evidence="1">
    <location>
        <begin position="101"/>
        <end position="117"/>
    </location>
</feature>
<feature type="compositionally biased region" description="Gly residues" evidence="1">
    <location>
        <begin position="46"/>
        <end position="56"/>
    </location>
</feature>
<feature type="region of interest" description="Disordered" evidence="1">
    <location>
        <begin position="23"/>
        <end position="124"/>
    </location>
</feature>
<dbReference type="PANTHER" id="PTHR28333:SF1">
    <property type="entry name" value="SI:CH211-214J24.10"/>
    <property type="match status" value="1"/>
</dbReference>
<sequence>MHIKPGSWEANNAVCESDRLCDPAVLVSPPKPEPHIRNRRLSPGSGICGGGGGGSSAGPDKQFRQVSPSAPEAVLNGIGQPFAFPHSRERERRGHIRGRGPRRESPRVSGRPSDKAQRPGPIQKARWVEDSLSLLKPPPSFPVKDSPAKLQPAVSYASKVKAGGGVAGGTEEPPGIGVLLQNQWGLSFISDGPAENSPSAAAPEPTQNLTPPATSEPAASHPVAPSNPLTGDMDSEKPALPTTPALAVSFSMELCNRQDESSGELLLTCRHLVEAMQYHVQEWNTVYNRQKEDPEKVVWYKNSLEQPA</sequence>
<dbReference type="GO" id="GO:0010494">
    <property type="term" value="C:cytoplasmic stress granule"/>
    <property type="evidence" value="ECO:0007669"/>
    <property type="project" value="TreeGrafter"/>
</dbReference>
<dbReference type="Pfam" id="PF15293">
    <property type="entry name" value="NUFIP2"/>
    <property type="match status" value="1"/>
</dbReference>
<dbReference type="Proteomes" id="UP000515152">
    <property type="component" value="Chromosome 16"/>
</dbReference>
<evidence type="ECO:0000313" key="3">
    <source>
        <dbReference type="RefSeq" id="XP_012678987.1"/>
    </source>
</evidence>
<dbReference type="AlphaFoldDB" id="A0A6P3VRF4"/>
<dbReference type="KEGG" id="char:105896733"/>
<dbReference type="GO" id="GO:0005654">
    <property type="term" value="C:nucleoplasm"/>
    <property type="evidence" value="ECO:0007669"/>
    <property type="project" value="TreeGrafter"/>
</dbReference>